<proteinExistence type="predicted"/>
<dbReference type="AlphaFoldDB" id="A0A815FZ46"/>
<accession>A0A815FZ46</accession>
<dbReference type="Proteomes" id="UP000663852">
    <property type="component" value="Unassembled WGS sequence"/>
</dbReference>
<sequence>MQFRFQESDRMGKRVTIVNQLIEKFQIPIQINSNSYWSIISQVVLMPSAAENSQNCSELAKRIYLEGLFLVF</sequence>
<evidence type="ECO:0000313" key="2">
    <source>
        <dbReference type="Proteomes" id="UP000663852"/>
    </source>
</evidence>
<organism evidence="1 2">
    <name type="scientific">Adineta ricciae</name>
    <name type="common">Rotifer</name>
    <dbReference type="NCBI Taxonomy" id="249248"/>
    <lineage>
        <taxon>Eukaryota</taxon>
        <taxon>Metazoa</taxon>
        <taxon>Spiralia</taxon>
        <taxon>Gnathifera</taxon>
        <taxon>Rotifera</taxon>
        <taxon>Eurotatoria</taxon>
        <taxon>Bdelloidea</taxon>
        <taxon>Adinetida</taxon>
        <taxon>Adinetidae</taxon>
        <taxon>Adineta</taxon>
    </lineage>
</organism>
<name>A0A815FZ46_ADIRI</name>
<comment type="caution">
    <text evidence="1">The sequence shown here is derived from an EMBL/GenBank/DDBJ whole genome shotgun (WGS) entry which is preliminary data.</text>
</comment>
<protein>
    <submittedName>
        <fullName evidence="1">Uncharacterized protein</fullName>
    </submittedName>
</protein>
<gene>
    <name evidence="1" type="ORF">EDS130_LOCUS32234</name>
</gene>
<dbReference type="EMBL" id="CAJNOJ010000245">
    <property type="protein sequence ID" value="CAF1331835.1"/>
    <property type="molecule type" value="Genomic_DNA"/>
</dbReference>
<evidence type="ECO:0000313" key="1">
    <source>
        <dbReference type="EMBL" id="CAF1331835.1"/>
    </source>
</evidence>
<reference evidence="1" key="1">
    <citation type="submission" date="2021-02" db="EMBL/GenBank/DDBJ databases">
        <authorList>
            <person name="Nowell W R."/>
        </authorList>
    </citation>
    <scope>NUCLEOTIDE SEQUENCE</scope>
</reference>